<evidence type="ECO:0000313" key="1">
    <source>
        <dbReference type="EMBL" id="MBB5998244.1"/>
    </source>
</evidence>
<name>A0A841E713_9ACTN</name>
<proteinExistence type="predicted"/>
<protein>
    <submittedName>
        <fullName evidence="1">Uncharacterized protein</fullName>
    </submittedName>
</protein>
<organism evidence="1 2">
    <name type="scientific">Streptomonospora salina</name>
    <dbReference type="NCBI Taxonomy" id="104205"/>
    <lineage>
        <taxon>Bacteria</taxon>
        <taxon>Bacillati</taxon>
        <taxon>Actinomycetota</taxon>
        <taxon>Actinomycetes</taxon>
        <taxon>Streptosporangiales</taxon>
        <taxon>Nocardiopsidaceae</taxon>
        <taxon>Streptomonospora</taxon>
    </lineage>
</organism>
<dbReference type="EMBL" id="JACHLY010000001">
    <property type="protein sequence ID" value="MBB5998244.1"/>
    <property type="molecule type" value="Genomic_DNA"/>
</dbReference>
<accession>A0A841E713</accession>
<reference evidence="1 2" key="1">
    <citation type="submission" date="2020-08" db="EMBL/GenBank/DDBJ databases">
        <title>Sequencing the genomes of 1000 actinobacteria strains.</title>
        <authorList>
            <person name="Klenk H.-P."/>
        </authorList>
    </citation>
    <scope>NUCLEOTIDE SEQUENCE [LARGE SCALE GENOMIC DNA]</scope>
    <source>
        <strain evidence="1 2">DSM 44593</strain>
    </source>
</reference>
<sequence>MGLRVYGLAPPLLGEEEQSEARQVGVLAVVDRGEEAQQVGVDADPDLLAGFASRRVVGGFALVQMPGRQVQYAVAVAPVPWRSSRRISRPRSRIT</sequence>
<evidence type="ECO:0000313" key="2">
    <source>
        <dbReference type="Proteomes" id="UP000578077"/>
    </source>
</evidence>
<comment type="caution">
    <text evidence="1">The sequence shown here is derived from an EMBL/GenBank/DDBJ whole genome shotgun (WGS) entry which is preliminary data.</text>
</comment>
<keyword evidence="2" id="KW-1185">Reference proteome</keyword>
<dbReference type="Proteomes" id="UP000578077">
    <property type="component" value="Unassembled WGS sequence"/>
</dbReference>
<gene>
    <name evidence="1" type="ORF">HNR25_001995</name>
</gene>
<dbReference type="AlphaFoldDB" id="A0A841E713"/>